<evidence type="ECO:0000256" key="6">
    <source>
        <dbReference type="ARBA" id="ARBA00022840"/>
    </source>
</evidence>
<keyword evidence="8" id="KW-0406">Ion transport</keyword>
<evidence type="ECO:0000313" key="11">
    <source>
        <dbReference type="EMBL" id="MBB4887268.1"/>
    </source>
</evidence>
<keyword evidence="4" id="KW-0410">Iron transport</keyword>
<evidence type="ECO:0000256" key="8">
    <source>
        <dbReference type="ARBA" id="ARBA00023065"/>
    </source>
</evidence>
<dbReference type="Proteomes" id="UP000556436">
    <property type="component" value="Unassembled WGS sequence"/>
</dbReference>
<dbReference type="Gene3D" id="3.40.50.300">
    <property type="entry name" value="P-loop containing nucleotide triphosphate hydrolases"/>
    <property type="match status" value="1"/>
</dbReference>
<dbReference type="PANTHER" id="PTHR42771">
    <property type="entry name" value="IRON(3+)-HYDROXAMATE IMPORT ATP-BINDING PROTEIN FHUC"/>
    <property type="match status" value="1"/>
</dbReference>
<sequence>MELRVEQLTAGYPGHRAVAGVDLTIPSGQVAAIVGPNGCGKSTLLRCVARLHQPESGHVHAGDADIWKLKQRQAAHRIALLPQSPLAPEAVTVAGLVRYGRHPHQGLFRQWSRDDERAVHEALLATGVSALADRRLDQLSGGQRQRCWLAMVLAQETPIVLLDEPTSALDIGHAVEVLDLVKQVAAAGRTVVMVLHDLASAARYADTVVAMKDGTVVAQGPPREVVDAALVRELYGIEADILQAPGDGSPVVVPATRTPADAGARESATA</sequence>
<organism evidence="11 12">
    <name type="scientific">Streptomyces netropsis</name>
    <name type="common">Streptoverticillium netropsis</name>
    <dbReference type="NCBI Taxonomy" id="55404"/>
    <lineage>
        <taxon>Bacteria</taxon>
        <taxon>Bacillati</taxon>
        <taxon>Actinomycetota</taxon>
        <taxon>Actinomycetes</taxon>
        <taxon>Kitasatosporales</taxon>
        <taxon>Streptomycetaceae</taxon>
        <taxon>Streptomyces</taxon>
    </lineage>
</organism>
<dbReference type="EMBL" id="JACHJG010000006">
    <property type="protein sequence ID" value="MBB4887268.1"/>
    <property type="molecule type" value="Genomic_DNA"/>
</dbReference>
<keyword evidence="7" id="KW-0408">Iron</keyword>
<protein>
    <submittedName>
        <fullName evidence="11">Iron complex transport system ATP-binding protein</fullName>
    </submittedName>
</protein>
<dbReference type="PANTHER" id="PTHR42771:SF2">
    <property type="entry name" value="IRON(3+)-HYDROXAMATE IMPORT ATP-BINDING PROTEIN FHUC"/>
    <property type="match status" value="1"/>
</dbReference>
<accession>A0A7W7PFI9</accession>
<dbReference type="GO" id="GO:0005886">
    <property type="term" value="C:plasma membrane"/>
    <property type="evidence" value="ECO:0007669"/>
    <property type="project" value="UniProtKB-SubCell"/>
</dbReference>
<gene>
    <name evidence="11" type="ORF">FHS38_003322</name>
</gene>
<proteinExistence type="predicted"/>
<keyword evidence="12" id="KW-1185">Reference proteome</keyword>
<comment type="subcellular location">
    <subcellularLocation>
        <location evidence="1">Cell membrane</location>
        <topology evidence="1">Peripheral membrane protein</topology>
    </subcellularLocation>
</comment>
<dbReference type="Pfam" id="PF00005">
    <property type="entry name" value="ABC_tran"/>
    <property type="match status" value="1"/>
</dbReference>
<keyword evidence="5" id="KW-0547">Nucleotide-binding</keyword>
<evidence type="ECO:0000259" key="10">
    <source>
        <dbReference type="PROSITE" id="PS50893"/>
    </source>
</evidence>
<evidence type="ECO:0000313" key="12">
    <source>
        <dbReference type="Proteomes" id="UP000556436"/>
    </source>
</evidence>
<dbReference type="FunFam" id="3.40.50.300:FF:000134">
    <property type="entry name" value="Iron-enterobactin ABC transporter ATP-binding protein"/>
    <property type="match status" value="1"/>
</dbReference>
<evidence type="ECO:0000256" key="5">
    <source>
        <dbReference type="ARBA" id="ARBA00022741"/>
    </source>
</evidence>
<keyword evidence="6 11" id="KW-0067">ATP-binding</keyword>
<keyword evidence="2" id="KW-0813">Transport</keyword>
<evidence type="ECO:0000256" key="1">
    <source>
        <dbReference type="ARBA" id="ARBA00004202"/>
    </source>
</evidence>
<evidence type="ECO:0000256" key="9">
    <source>
        <dbReference type="ARBA" id="ARBA00023136"/>
    </source>
</evidence>
<dbReference type="AlphaFoldDB" id="A0A7W7PFI9"/>
<evidence type="ECO:0000256" key="2">
    <source>
        <dbReference type="ARBA" id="ARBA00022448"/>
    </source>
</evidence>
<dbReference type="GO" id="GO:0016887">
    <property type="term" value="F:ATP hydrolysis activity"/>
    <property type="evidence" value="ECO:0007669"/>
    <property type="project" value="InterPro"/>
</dbReference>
<reference evidence="11 12" key="1">
    <citation type="submission" date="2020-08" db="EMBL/GenBank/DDBJ databases">
        <title>Genomic Encyclopedia of Type Strains, Phase III (KMG-III): the genomes of soil and plant-associated and newly described type strains.</title>
        <authorList>
            <person name="Whitman W."/>
        </authorList>
    </citation>
    <scope>NUCLEOTIDE SEQUENCE [LARGE SCALE GENOMIC DNA]</scope>
    <source>
        <strain evidence="11 12">CECT 3265</strain>
    </source>
</reference>
<dbReference type="GO" id="GO:0005524">
    <property type="term" value="F:ATP binding"/>
    <property type="evidence" value="ECO:0007669"/>
    <property type="project" value="UniProtKB-KW"/>
</dbReference>
<evidence type="ECO:0000256" key="3">
    <source>
        <dbReference type="ARBA" id="ARBA00022475"/>
    </source>
</evidence>
<dbReference type="CDD" id="cd03214">
    <property type="entry name" value="ABC_Iron-Siderophores_B12_Hemin"/>
    <property type="match status" value="1"/>
</dbReference>
<keyword evidence="9" id="KW-0472">Membrane</keyword>
<dbReference type="RefSeq" id="WP_184734302.1">
    <property type="nucleotide sequence ID" value="NZ_BMRW01000002.1"/>
</dbReference>
<dbReference type="InterPro" id="IPR051535">
    <property type="entry name" value="Siderophore_ABC-ATPase"/>
</dbReference>
<dbReference type="GO" id="GO:0006826">
    <property type="term" value="P:iron ion transport"/>
    <property type="evidence" value="ECO:0007669"/>
    <property type="project" value="UniProtKB-KW"/>
</dbReference>
<keyword evidence="3" id="KW-1003">Cell membrane</keyword>
<comment type="caution">
    <text evidence="11">The sequence shown here is derived from an EMBL/GenBank/DDBJ whole genome shotgun (WGS) entry which is preliminary data.</text>
</comment>
<dbReference type="InterPro" id="IPR003439">
    <property type="entry name" value="ABC_transporter-like_ATP-bd"/>
</dbReference>
<feature type="domain" description="ABC transporter" evidence="10">
    <location>
        <begin position="3"/>
        <end position="238"/>
    </location>
</feature>
<dbReference type="SMART" id="SM00382">
    <property type="entry name" value="AAA"/>
    <property type="match status" value="1"/>
</dbReference>
<evidence type="ECO:0000256" key="7">
    <source>
        <dbReference type="ARBA" id="ARBA00023004"/>
    </source>
</evidence>
<dbReference type="SUPFAM" id="SSF52540">
    <property type="entry name" value="P-loop containing nucleoside triphosphate hydrolases"/>
    <property type="match status" value="1"/>
</dbReference>
<name>A0A7W7PFI9_STRNE</name>
<dbReference type="InterPro" id="IPR027417">
    <property type="entry name" value="P-loop_NTPase"/>
</dbReference>
<evidence type="ECO:0000256" key="4">
    <source>
        <dbReference type="ARBA" id="ARBA00022496"/>
    </source>
</evidence>
<dbReference type="InterPro" id="IPR003593">
    <property type="entry name" value="AAA+_ATPase"/>
</dbReference>
<dbReference type="PROSITE" id="PS50893">
    <property type="entry name" value="ABC_TRANSPORTER_2"/>
    <property type="match status" value="1"/>
</dbReference>